<dbReference type="GO" id="GO:0009279">
    <property type="term" value="C:cell outer membrane"/>
    <property type="evidence" value="ECO:0007669"/>
    <property type="project" value="UniProtKB-SubCell"/>
</dbReference>
<evidence type="ECO:0000259" key="7">
    <source>
        <dbReference type="PROSITE" id="PS51123"/>
    </source>
</evidence>
<gene>
    <name evidence="8" type="ORF">AWR27_00955</name>
</gene>
<dbReference type="RefSeq" id="WP_077129466.1">
    <property type="nucleotide sequence ID" value="NZ_CP014263.1"/>
</dbReference>
<protein>
    <recommendedName>
        <fullName evidence="7">OmpA-like domain-containing protein</fullName>
    </recommendedName>
</protein>
<evidence type="ECO:0000313" key="8">
    <source>
        <dbReference type="EMBL" id="AQG78041.1"/>
    </source>
</evidence>
<evidence type="ECO:0000313" key="9">
    <source>
        <dbReference type="Proteomes" id="UP000187941"/>
    </source>
</evidence>
<comment type="subcellular location">
    <subcellularLocation>
        <location evidence="1">Cell outer membrane</location>
    </subcellularLocation>
</comment>
<dbReference type="AlphaFoldDB" id="A0A1P9WRP6"/>
<dbReference type="STRING" id="1178516.AWR27_00955"/>
<dbReference type="SUPFAM" id="SSF103088">
    <property type="entry name" value="OmpA-like"/>
    <property type="match status" value="1"/>
</dbReference>
<evidence type="ECO:0000256" key="1">
    <source>
        <dbReference type="ARBA" id="ARBA00004442"/>
    </source>
</evidence>
<dbReference type="PRINTS" id="PR01023">
    <property type="entry name" value="NAFLGMOTY"/>
</dbReference>
<dbReference type="InterPro" id="IPR006690">
    <property type="entry name" value="OMPA-like_CS"/>
</dbReference>
<feature type="domain" description="OmpA-like" evidence="7">
    <location>
        <begin position="356"/>
        <end position="472"/>
    </location>
</feature>
<feature type="region of interest" description="Disordered" evidence="5">
    <location>
        <begin position="445"/>
        <end position="472"/>
    </location>
</feature>
<dbReference type="KEGG" id="smon:AWR27_00955"/>
<dbReference type="Proteomes" id="UP000187941">
    <property type="component" value="Chromosome"/>
</dbReference>
<dbReference type="EMBL" id="CP014263">
    <property type="protein sequence ID" value="AQG78041.1"/>
    <property type="molecule type" value="Genomic_DNA"/>
</dbReference>
<dbReference type="Gene3D" id="3.30.1330.60">
    <property type="entry name" value="OmpA-like domain"/>
    <property type="match status" value="1"/>
</dbReference>
<dbReference type="Pfam" id="PF06078">
    <property type="entry name" value="DUF937"/>
    <property type="match status" value="1"/>
</dbReference>
<dbReference type="CDD" id="cd07185">
    <property type="entry name" value="OmpA_C-like"/>
    <property type="match status" value="1"/>
</dbReference>
<dbReference type="InterPro" id="IPR009282">
    <property type="entry name" value="DUF937"/>
</dbReference>
<reference evidence="8 9" key="1">
    <citation type="submission" date="2016-01" db="EMBL/GenBank/DDBJ databases">
        <authorList>
            <person name="Oliw E.H."/>
        </authorList>
    </citation>
    <scope>NUCLEOTIDE SEQUENCE [LARGE SCALE GENOMIC DNA]</scope>
    <source>
        <strain evidence="8 9">DY10</strain>
    </source>
</reference>
<evidence type="ECO:0000256" key="3">
    <source>
        <dbReference type="ARBA" id="ARBA00023237"/>
    </source>
</evidence>
<evidence type="ECO:0000256" key="6">
    <source>
        <dbReference type="SAM" id="Phobius"/>
    </source>
</evidence>
<sequence length="472" mass="47789">MNTNLLDLAKGYLSKGVVERVSNMLGESEANTQMTLNGTLPTILSQLVQKSSEPGGSSSIMDLIGQVTTPNRAAGDVIEPAGGILGQLSNLAGGSASDASANQINSLLSMGLGVVSSLFGEKAGGVASALASYGGVKQSSASSLMSLAGPVLLAVLGRKMADEGTGVSGLAGLLSSQTGAIQGAMPTGLGTLLSRIPGLGLLGGLAGSAVAGAGATVRQPAASIPPVSSPVYSDDDNRGSGNRWLPWLLLALGVLGLFFLLRSCNGDKAKETASATADSIGTAAGEAASGMGAAADSAGSALGAAMDSAGSAVSDAAAKLGAFFKRKLPNGIELNIPELGIENQLITFIEDTSKPVDKTTWFNFNNLLFDTGKSTLQAGSDKELDNIAEILKAYPNVNLKIGGYTDNTGSAAVNKKLSQDRAETVMNGIIKRGIAKARLEAEGYGPEHPVASNDTEAGRQQNRRIAVRVAKK</sequence>
<dbReference type="PANTHER" id="PTHR30329">
    <property type="entry name" value="STATOR ELEMENT OF FLAGELLAR MOTOR COMPLEX"/>
    <property type="match status" value="1"/>
</dbReference>
<evidence type="ECO:0000256" key="5">
    <source>
        <dbReference type="SAM" id="MobiDB-lite"/>
    </source>
</evidence>
<keyword evidence="2 4" id="KW-0472">Membrane</keyword>
<dbReference type="InterPro" id="IPR006664">
    <property type="entry name" value="OMP_bac"/>
</dbReference>
<keyword evidence="6" id="KW-1133">Transmembrane helix</keyword>
<dbReference type="Pfam" id="PF00691">
    <property type="entry name" value="OmpA"/>
    <property type="match status" value="1"/>
</dbReference>
<feature type="transmembrane region" description="Helical" evidence="6">
    <location>
        <begin position="244"/>
        <end position="261"/>
    </location>
</feature>
<keyword evidence="9" id="KW-1185">Reference proteome</keyword>
<keyword evidence="6" id="KW-0812">Transmembrane</keyword>
<accession>A0A1P9WRP6</accession>
<dbReference type="PROSITE" id="PS51123">
    <property type="entry name" value="OMPA_2"/>
    <property type="match status" value="1"/>
</dbReference>
<keyword evidence="3" id="KW-0998">Cell outer membrane</keyword>
<evidence type="ECO:0000256" key="4">
    <source>
        <dbReference type="PROSITE-ProRule" id="PRU00473"/>
    </source>
</evidence>
<dbReference type="PANTHER" id="PTHR30329:SF21">
    <property type="entry name" value="LIPOPROTEIN YIAD-RELATED"/>
    <property type="match status" value="1"/>
</dbReference>
<organism evidence="8 9">
    <name type="scientific">Spirosoma montaniterrae</name>
    <dbReference type="NCBI Taxonomy" id="1178516"/>
    <lineage>
        <taxon>Bacteria</taxon>
        <taxon>Pseudomonadati</taxon>
        <taxon>Bacteroidota</taxon>
        <taxon>Cytophagia</taxon>
        <taxon>Cytophagales</taxon>
        <taxon>Cytophagaceae</taxon>
        <taxon>Spirosoma</taxon>
    </lineage>
</organism>
<dbReference type="PROSITE" id="PS01068">
    <property type="entry name" value="OMPA_1"/>
    <property type="match status" value="1"/>
</dbReference>
<dbReference type="InterPro" id="IPR036737">
    <property type="entry name" value="OmpA-like_sf"/>
</dbReference>
<feature type="compositionally biased region" description="Basic residues" evidence="5">
    <location>
        <begin position="461"/>
        <end position="472"/>
    </location>
</feature>
<dbReference type="PRINTS" id="PR01021">
    <property type="entry name" value="OMPADOMAIN"/>
</dbReference>
<proteinExistence type="predicted"/>
<evidence type="ECO:0000256" key="2">
    <source>
        <dbReference type="ARBA" id="ARBA00023136"/>
    </source>
</evidence>
<dbReference type="InterPro" id="IPR050330">
    <property type="entry name" value="Bact_OuterMem_StrucFunc"/>
</dbReference>
<dbReference type="InterPro" id="IPR006665">
    <property type="entry name" value="OmpA-like"/>
</dbReference>
<name>A0A1P9WRP6_9BACT</name>